<dbReference type="PROSITE" id="PS50181">
    <property type="entry name" value="FBOX"/>
    <property type="match status" value="1"/>
</dbReference>
<protein>
    <recommendedName>
        <fullName evidence="1">F-box domain-containing protein</fullName>
    </recommendedName>
</protein>
<dbReference type="InterPro" id="IPR006527">
    <property type="entry name" value="F-box-assoc_dom_typ1"/>
</dbReference>
<name>A0A2N9H3C5_FAGSY</name>
<sequence length="436" mass="50274">MNEILPEDVVIQILVCLPVISLMRFKCICKSWNGLITHQNFITKHLLHKKKKKKNCEDFLVHRLERTGEDFLVSLLSYETLQQVSKTKPLPPPYPGIERYNREKYENAASMVSQNILPYSTLEEWIVMPLRMKKEAIPSMDFVIREYIGQLHVRLVGSVNGLVCLHDTHWHHILIWNPATGETKVLPGNRLDYIPIDYCFGSTDVGFGFDAKTNDYKVIIVATTIHEVHHPYLQLPLTSWCQGEVYSLNSNSWRRIDGIRAEIHNHTDCRTYTNGMFSWYGTCDKGYCLWSFDISNEVFLSTPLPDATHLDEKCGRASFVFNELVALAIYYADTVLGSETRFDIWLLHEFGVEESWTKLITIGPLTQINRPLGFWKNEYSLFLENTDGQLVLYEFSTQEMTDLHIDGIPSSLQMLTYMESLVSVRGGNELQEQESS</sequence>
<proteinExistence type="predicted"/>
<dbReference type="InterPro" id="IPR017451">
    <property type="entry name" value="F-box-assoc_interact_dom"/>
</dbReference>
<dbReference type="Pfam" id="PF07734">
    <property type="entry name" value="FBA_1"/>
    <property type="match status" value="1"/>
</dbReference>
<dbReference type="InterPro" id="IPR036047">
    <property type="entry name" value="F-box-like_dom_sf"/>
</dbReference>
<dbReference type="InterPro" id="IPR001810">
    <property type="entry name" value="F-box_dom"/>
</dbReference>
<dbReference type="InterPro" id="IPR050796">
    <property type="entry name" value="SCF_F-box_component"/>
</dbReference>
<organism evidence="2">
    <name type="scientific">Fagus sylvatica</name>
    <name type="common">Beechnut</name>
    <dbReference type="NCBI Taxonomy" id="28930"/>
    <lineage>
        <taxon>Eukaryota</taxon>
        <taxon>Viridiplantae</taxon>
        <taxon>Streptophyta</taxon>
        <taxon>Embryophyta</taxon>
        <taxon>Tracheophyta</taxon>
        <taxon>Spermatophyta</taxon>
        <taxon>Magnoliopsida</taxon>
        <taxon>eudicotyledons</taxon>
        <taxon>Gunneridae</taxon>
        <taxon>Pentapetalae</taxon>
        <taxon>rosids</taxon>
        <taxon>fabids</taxon>
        <taxon>Fagales</taxon>
        <taxon>Fagaceae</taxon>
        <taxon>Fagus</taxon>
    </lineage>
</organism>
<dbReference type="NCBIfam" id="TIGR01640">
    <property type="entry name" value="F_box_assoc_1"/>
    <property type="match status" value="1"/>
</dbReference>
<evidence type="ECO:0000313" key="2">
    <source>
        <dbReference type="EMBL" id="SPD06532.1"/>
    </source>
</evidence>
<gene>
    <name evidence="2" type="ORF">FSB_LOCUS34414</name>
</gene>
<dbReference type="AlphaFoldDB" id="A0A2N9H3C5"/>
<evidence type="ECO:0000259" key="1">
    <source>
        <dbReference type="PROSITE" id="PS50181"/>
    </source>
</evidence>
<dbReference type="Pfam" id="PF00646">
    <property type="entry name" value="F-box"/>
    <property type="match status" value="1"/>
</dbReference>
<dbReference type="CDD" id="cd22157">
    <property type="entry name" value="F-box_AtFBW1-like"/>
    <property type="match status" value="1"/>
</dbReference>
<reference evidence="2" key="1">
    <citation type="submission" date="2018-02" db="EMBL/GenBank/DDBJ databases">
        <authorList>
            <person name="Cohen D.B."/>
            <person name="Kent A.D."/>
        </authorList>
    </citation>
    <scope>NUCLEOTIDE SEQUENCE</scope>
</reference>
<dbReference type="SUPFAM" id="SSF81383">
    <property type="entry name" value="F-box domain"/>
    <property type="match status" value="1"/>
</dbReference>
<feature type="domain" description="F-box" evidence="1">
    <location>
        <begin position="1"/>
        <end position="46"/>
    </location>
</feature>
<dbReference type="EMBL" id="OIVN01002799">
    <property type="protein sequence ID" value="SPD06532.1"/>
    <property type="molecule type" value="Genomic_DNA"/>
</dbReference>
<dbReference type="Gene3D" id="1.20.1280.50">
    <property type="match status" value="1"/>
</dbReference>
<accession>A0A2N9H3C5</accession>
<dbReference type="SMART" id="SM00256">
    <property type="entry name" value="FBOX"/>
    <property type="match status" value="1"/>
</dbReference>
<dbReference type="PANTHER" id="PTHR31672">
    <property type="entry name" value="BNACNNG10540D PROTEIN"/>
    <property type="match status" value="1"/>
</dbReference>
<dbReference type="PANTHER" id="PTHR31672:SF13">
    <property type="entry name" value="F-BOX PROTEIN CPR30-LIKE"/>
    <property type="match status" value="1"/>
</dbReference>